<keyword evidence="6" id="KW-1185">Reference proteome</keyword>
<accession>A0A1L3JMQ8</accession>
<dbReference type="Proteomes" id="UP000181898">
    <property type="component" value="Chromosome"/>
</dbReference>
<dbReference type="STRING" id="1850252.LPB136_05160"/>
<dbReference type="SUPFAM" id="SSF50156">
    <property type="entry name" value="PDZ domain-like"/>
    <property type="match status" value="1"/>
</dbReference>
<dbReference type="KEGG" id="ten:LPB136_05160"/>
<reference evidence="5 6" key="1">
    <citation type="submission" date="2016-11" db="EMBL/GenBank/DDBJ databases">
        <title>Tenacibaculum sp. LPB0136, isolated from marine environment.</title>
        <authorList>
            <person name="Kim E."/>
            <person name="Yi H."/>
        </authorList>
    </citation>
    <scope>NUCLEOTIDE SEQUENCE [LARGE SCALE GENOMIC DNA]</scope>
    <source>
        <strain evidence="5 6">LPB0136</strain>
    </source>
</reference>
<dbReference type="PROSITE" id="PS50175">
    <property type="entry name" value="ASP_PROT_RETROV"/>
    <property type="match status" value="1"/>
</dbReference>
<dbReference type="SUPFAM" id="SSF50630">
    <property type="entry name" value="Acid proteases"/>
    <property type="match status" value="1"/>
</dbReference>
<feature type="signal peptide" evidence="2">
    <location>
        <begin position="1"/>
        <end position="25"/>
    </location>
</feature>
<dbReference type="InterPro" id="IPR021109">
    <property type="entry name" value="Peptidase_aspartic_dom_sf"/>
</dbReference>
<dbReference type="Pfam" id="PF17820">
    <property type="entry name" value="PDZ_6"/>
    <property type="match status" value="1"/>
</dbReference>
<evidence type="ECO:0000256" key="1">
    <source>
        <dbReference type="ARBA" id="ARBA00022801"/>
    </source>
</evidence>
<dbReference type="InterPro" id="IPR041489">
    <property type="entry name" value="PDZ_6"/>
</dbReference>
<dbReference type="Gene3D" id="2.40.70.10">
    <property type="entry name" value="Acid Proteases"/>
    <property type="match status" value="1"/>
</dbReference>
<evidence type="ECO:0000259" key="4">
    <source>
        <dbReference type="PROSITE" id="PS50175"/>
    </source>
</evidence>
<keyword evidence="1" id="KW-0378">Hydrolase</keyword>
<sequence length="452" mass="51480">MPKPFLLNRKLFFFLSILFVIHTQAQSSFQFYGSNTKKQSVKFKLINNLIILPLEINGKELNFILDTGVNKTILFNLSQNDSIGLKNIETIALQGLGGGKPVDALLSKNNRFRIKNLISSNEELYVVLKDDFDLSGKMGITIHGIIGHKLLKNVIIRINYKTKKIDFYNPKYYKYKKCKRCETFPLEFYRNKPYINVSAQIDTLGNNITDLKMLIDSGGSDAMWLFENTKVEIKTPIKHFNDLLGEGLSGAIYGNRSKIPYIKIGRFVVKKPTVSFLDSISTFNARKFKERNGSIGGTILKRFKVIIDYPNKKISLKKNASLKDGFYYNMSGLSVVFIGKKLIREEQETKVIGAYGTNNGSSSNNTLSLVTSYTYKFKPSYKVNNVVSGSPSAFAGIKKDDIILEINNKPVHNYTLDEITSLFQKKPNRKIKMLVERKGLKLKFEFKLKERI</sequence>
<dbReference type="GO" id="GO:0004190">
    <property type="term" value="F:aspartic-type endopeptidase activity"/>
    <property type="evidence" value="ECO:0007669"/>
    <property type="project" value="InterPro"/>
</dbReference>
<dbReference type="SMART" id="SM00228">
    <property type="entry name" value="PDZ"/>
    <property type="match status" value="1"/>
</dbReference>
<evidence type="ECO:0008006" key="7">
    <source>
        <dbReference type="Google" id="ProtNLM"/>
    </source>
</evidence>
<dbReference type="AlphaFoldDB" id="A0A1L3JMQ8"/>
<dbReference type="Pfam" id="PF13650">
    <property type="entry name" value="Asp_protease_2"/>
    <property type="match status" value="1"/>
</dbReference>
<organism evidence="5 6">
    <name type="scientific">Tenacibaculum todarodis</name>
    <dbReference type="NCBI Taxonomy" id="1850252"/>
    <lineage>
        <taxon>Bacteria</taxon>
        <taxon>Pseudomonadati</taxon>
        <taxon>Bacteroidota</taxon>
        <taxon>Flavobacteriia</taxon>
        <taxon>Flavobacteriales</taxon>
        <taxon>Flavobacteriaceae</taxon>
        <taxon>Tenacibaculum</taxon>
    </lineage>
</organism>
<dbReference type="InterPro" id="IPR036034">
    <property type="entry name" value="PDZ_sf"/>
</dbReference>
<proteinExistence type="predicted"/>
<evidence type="ECO:0000313" key="6">
    <source>
        <dbReference type="Proteomes" id="UP000181898"/>
    </source>
</evidence>
<evidence type="ECO:0000256" key="2">
    <source>
        <dbReference type="SAM" id="SignalP"/>
    </source>
</evidence>
<dbReference type="PROSITE" id="PS50106">
    <property type="entry name" value="PDZ"/>
    <property type="match status" value="1"/>
</dbReference>
<dbReference type="Gene3D" id="2.30.42.10">
    <property type="match status" value="1"/>
</dbReference>
<dbReference type="InterPro" id="IPR001995">
    <property type="entry name" value="Peptidase_A2_cat"/>
</dbReference>
<keyword evidence="2" id="KW-0732">Signal</keyword>
<dbReference type="GO" id="GO:0006508">
    <property type="term" value="P:proteolysis"/>
    <property type="evidence" value="ECO:0007669"/>
    <property type="project" value="InterPro"/>
</dbReference>
<protein>
    <recommendedName>
        <fullName evidence="7">PDZ domain-containing protein</fullName>
    </recommendedName>
</protein>
<dbReference type="OrthoDB" id="3521766at2"/>
<dbReference type="InterPro" id="IPR001478">
    <property type="entry name" value="PDZ"/>
</dbReference>
<feature type="domain" description="Peptidase A2" evidence="4">
    <location>
        <begin position="61"/>
        <end position="98"/>
    </location>
</feature>
<feature type="chain" id="PRO_5012159568" description="PDZ domain-containing protein" evidence="2">
    <location>
        <begin position="26"/>
        <end position="452"/>
    </location>
</feature>
<evidence type="ECO:0000259" key="3">
    <source>
        <dbReference type="PROSITE" id="PS50106"/>
    </source>
</evidence>
<name>A0A1L3JMQ8_9FLAO</name>
<feature type="domain" description="PDZ" evidence="3">
    <location>
        <begin position="383"/>
        <end position="438"/>
    </location>
</feature>
<gene>
    <name evidence="5" type="ORF">LPB136_05160</name>
</gene>
<evidence type="ECO:0000313" key="5">
    <source>
        <dbReference type="EMBL" id="APG66418.1"/>
    </source>
</evidence>
<dbReference type="EMBL" id="CP018155">
    <property type="protein sequence ID" value="APG66418.1"/>
    <property type="molecule type" value="Genomic_DNA"/>
</dbReference>